<dbReference type="Pfam" id="PF13657">
    <property type="entry name" value="Couple_hipA"/>
    <property type="match status" value="1"/>
</dbReference>
<evidence type="ECO:0000256" key="3">
    <source>
        <dbReference type="ARBA" id="ARBA00022777"/>
    </source>
</evidence>
<dbReference type="Proteomes" id="UP001596472">
    <property type="component" value="Unassembled WGS sequence"/>
</dbReference>
<name>A0ABW2L1Q6_9BACT</name>
<dbReference type="RefSeq" id="WP_379709230.1">
    <property type="nucleotide sequence ID" value="NZ_JBHTBS010000001.1"/>
</dbReference>
<proteinExistence type="inferred from homology"/>
<dbReference type="EMBL" id="JBHTBS010000001">
    <property type="protein sequence ID" value="MFC7336277.1"/>
    <property type="molecule type" value="Genomic_DNA"/>
</dbReference>
<dbReference type="PANTHER" id="PTHR37419:SF8">
    <property type="entry name" value="TOXIN YJJJ"/>
    <property type="match status" value="1"/>
</dbReference>
<evidence type="ECO:0000313" key="6">
    <source>
        <dbReference type="EMBL" id="MFC7336277.1"/>
    </source>
</evidence>
<keyword evidence="2" id="KW-0808">Transferase</keyword>
<keyword evidence="7" id="KW-1185">Reference proteome</keyword>
<evidence type="ECO:0000256" key="1">
    <source>
        <dbReference type="ARBA" id="ARBA00010164"/>
    </source>
</evidence>
<dbReference type="InterPro" id="IPR017508">
    <property type="entry name" value="HipA_N1"/>
</dbReference>
<protein>
    <submittedName>
        <fullName evidence="6">Type II toxin-antitoxin system HipA family toxin</fullName>
    </submittedName>
</protein>
<sequence>MKLTARYLGHPERPVIGELFEAPDHRIYFQFHPEWRDLGLELSPFYLPSSTETSLPTPTPQFSPLFGLFDDSLPDWWGQQLLKKFFEEKGIRWNRVGVLQKLAAQGDYGIGAIGYEPDEAPDDFRSQLAIEVGALADAARGIIEGESERTLPLLIRSGITAGGAQPKALIHLSEDFKTVWPGGGNPPSGSTPWLIKFQLDREVHTTREEHAFALMAAAAGIDIVETRLLTDQGGSVHFVCRRFDRDAGEKIHFHSYSGLTHSRPGEGLEYGDLMNLTRTLCLNENAVEEVFRRAVFNVAAGNDDDHGRNHAFLMNSQGEWRPSPAYDITFATHPLATNLRSASVMGRFASVTRSDLTALAKDQGIRRVDDSIDQVLTAIRRWPEFADAARIPETHAALLARDFPASEW</sequence>
<feature type="domain" description="HipA N-terminal subdomain 1" evidence="5">
    <location>
        <begin position="15"/>
        <end position="115"/>
    </location>
</feature>
<reference evidence="7" key="1">
    <citation type="journal article" date="2019" name="Int. J. Syst. Evol. Microbiol.">
        <title>The Global Catalogue of Microorganisms (GCM) 10K type strain sequencing project: providing services to taxonomists for standard genome sequencing and annotation.</title>
        <authorList>
            <consortium name="The Broad Institute Genomics Platform"/>
            <consortium name="The Broad Institute Genome Sequencing Center for Infectious Disease"/>
            <person name="Wu L."/>
            <person name="Ma J."/>
        </authorList>
    </citation>
    <scope>NUCLEOTIDE SEQUENCE [LARGE SCALE GENOMIC DNA]</scope>
    <source>
        <strain evidence="7">CGMCC 4.1467</strain>
    </source>
</reference>
<evidence type="ECO:0000259" key="4">
    <source>
        <dbReference type="Pfam" id="PF07804"/>
    </source>
</evidence>
<gene>
    <name evidence="6" type="ORF">ACFQY0_03740</name>
</gene>
<dbReference type="InterPro" id="IPR012893">
    <property type="entry name" value="HipA-like_C"/>
</dbReference>
<evidence type="ECO:0000313" key="7">
    <source>
        <dbReference type="Proteomes" id="UP001596472"/>
    </source>
</evidence>
<dbReference type="PANTHER" id="PTHR37419">
    <property type="entry name" value="SERINE/THREONINE-PROTEIN KINASE TOXIN HIPA"/>
    <property type="match status" value="1"/>
</dbReference>
<comment type="similarity">
    <text evidence="1">Belongs to the HipA Ser/Thr kinase family.</text>
</comment>
<feature type="domain" description="HipA-like C-terminal" evidence="4">
    <location>
        <begin position="160"/>
        <end position="379"/>
    </location>
</feature>
<organism evidence="6 7">
    <name type="scientific">Haloferula chungangensis</name>
    <dbReference type="NCBI Taxonomy" id="1048331"/>
    <lineage>
        <taxon>Bacteria</taxon>
        <taxon>Pseudomonadati</taxon>
        <taxon>Verrucomicrobiota</taxon>
        <taxon>Verrucomicrobiia</taxon>
        <taxon>Verrucomicrobiales</taxon>
        <taxon>Verrucomicrobiaceae</taxon>
        <taxon>Haloferula</taxon>
    </lineage>
</organism>
<dbReference type="Pfam" id="PF07804">
    <property type="entry name" value="HipA_C"/>
    <property type="match status" value="1"/>
</dbReference>
<accession>A0ABW2L1Q6</accession>
<keyword evidence="3" id="KW-0418">Kinase</keyword>
<evidence type="ECO:0000256" key="2">
    <source>
        <dbReference type="ARBA" id="ARBA00022679"/>
    </source>
</evidence>
<dbReference type="Gene3D" id="1.10.1070.20">
    <property type="match status" value="1"/>
</dbReference>
<comment type="caution">
    <text evidence="6">The sequence shown here is derived from an EMBL/GenBank/DDBJ whole genome shotgun (WGS) entry which is preliminary data.</text>
</comment>
<evidence type="ECO:0000259" key="5">
    <source>
        <dbReference type="Pfam" id="PF13657"/>
    </source>
</evidence>
<dbReference type="InterPro" id="IPR052028">
    <property type="entry name" value="HipA_Ser/Thr_kinase"/>
</dbReference>